<protein>
    <submittedName>
        <fullName evidence="1">Uncharacterized protein</fullName>
    </submittedName>
</protein>
<name>A0A645AQ63_9ZZZZ</name>
<organism evidence="1">
    <name type="scientific">bioreactor metagenome</name>
    <dbReference type="NCBI Taxonomy" id="1076179"/>
    <lineage>
        <taxon>unclassified sequences</taxon>
        <taxon>metagenomes</taxon>
        <taxon>ecological metagenomes</taxon>
    </lineage>
</organism>
<accession>A0A645AQ63</accession>
<comment type="caution">
    <text evidence="1">The sequence shown here is derived from an EMBL/GenBank/DDBJ whole genome shotgun (WGS) entry which is preliminary data.</text>
</comment>
<reference evidence="1" key="1">
    <citation type="submission" date="2019-08" db="EMBL/GenBank/DDBJ databases">
        <authorList>
            <person name="Kucharzyk K."/>
            <person name="Murdoch R.W."/>
            <person name="Higgins S."/>
            <person name="Loffler F."/>
        </authorList>
    </citation>
    <scope>NUCLEOTIDE SEQUENCE</scope>
</reference>
<sequence>MLIRIILFLNISFYTYTLWKLIKKKLIHLQVLDLQVW</sequence>
<gene>
    <name evidence="1" type="ORF">SDC9_101821</name>
</gene>
<proteinExistence type="predicted"/>
<dbReference type="AlphaFoldDB" id="A0A645AQ63"/>
<dbReference type="EMBL" id="VSSQ01015082">
    <property type="protein sequence ID" value="MPM55036.1"/>
    <property type="molecule type" value="Genomic_DNA"/>
</dbReference>
<evidence type="ECO:0000313" key="1">
    <source>
        <dbReference type="EMBL" id="MPM55036.1"/>
    </source>
</evidence>